<evidence type="ECO:0000256" key="1">
    <source>
        <dbReference type="SAM" id="MobiDB-lite"/>
    </source>
</evidence>
<feature type="region of interest" description="Disordered" evidence="1">
    <location>
        <begin position="138"/>
        <end position="180"/>
    </location>
</feature>
<protein>
    <submittedName>
        <fullName evidence="2">Uncharacterized protein</fullName>
    </submittedName>
</protein>
<reference evidence="2 3" key="1">
    <citation type="submission" date="2023-09" db="EMBL/GenBank/DDBJ databases">
        <title>Genomes of two closely related lineages of the louse Polyplax serrata with different host specificities.</title>
        <authorList>
            <person name="Martinu J."/>
            <person name="Tarabai H."/>
            <person name="Stefka J."/>
            <person name="Hypsa V."/>
        </authorList>
    </citation>
    <scope>NUCLEOTIDE SEQUENCE [LARGE SCALE GENOMIC DNA]</scope>
    <source>
        <strain evidence="2">98ZLc_SE</strain>
    </source>
</reference>
<keyword evidence="3" id="KW-1185">Reference proteome</keyword>
<dbReference type="Proteomes" id="UP001359485">
    <property type="component" value="Unassembled WGS sequence"/>
</dbReference>
<name>A0ABR1B498_POLSC</name>
<organism evidence="2 3">
    <name type="scientific">Polyplax serrata</name>
    <name type="common">Common mouse louse</name>
    <dbReference type="NCBI Taxonomy" id="468196"/>
    <lineage>
        <taxon>Eukaryota</taxon>
        <taxon>Metazoa</taxon>
        <taxon>Ecdysozoa</taxon>
        <taxon>Arthropoda</taxon>
        <taxon>Hexapoda</taxon>
        <taxon>Insecta</taxon>
        <taxon>Pterygota</taxon>
        <taxon>Neoptera</taxon>
        <taxon>Paraneoptera</taxon>
        <taxon>Psocodea</taxon>
        <taxon>Troctomorpha</taxon>
        <taxon>Phthiraptera</taxon>
        <taxon>Anoplura</taxon>
        <taxon>Polyplacidae</taxon>
        <taxon>Polyplax</taxon>
    </lineage>
</organism>
<feature type="region of interest" description="Disordered" evidence="1">
    <location>
        <begin position="32"/>
        <end position="61"/>
    </location>
</feature>
<proteinExistence type="predicted"/>
<feature type="compositionally biased region" description="Basic and acidic residues" evidence="1">
    <location>
        <begin position="48"/>
        <end position="58"/>
    </location>
</feature>
<dbReference type="EMBL" id="JAWJWF010000004">
    <property type="protein sequence ID" value="KAK6633753.1"/>
    <property type="molecule type" value="Genomic_DNA"/>
</dbReference>
<accession>A0ABR1B498</accession>
<gene>
    <name evidence="2" type="ORF">RUM44_004360</name>
</gene>
<evidence type="ECO:0000313" key="2">
    <source>
        <dbReference type="EMBL" id="KAK6633753.1"/>
    </source>
</evidence>
<feature type="compositionally biased region" description="Acidic residues" evidence="1">
    <location>
        <begin position="33"/>
        <end position="47"/>
    </location>
</feature>
<sequence length="595" mass="67389">MEIDESLFNGNQNLERYADQPIVPHMVKPIAIYDDDDDDDDDEEEEDLMKMAEDRRESSFSIQSDVSIATTGSNTNLPHMKYFRTPSVVVSDHSEDTGCVTYDDIKRIHTAYHRRRRTRPGRRHSDVFLDMSDKNEFGKRSDSTVSGSTHSDATEYFRGSQNISPVPRRKGSGYRDGQKSLSFDSDLGDFDLSGGLERKTLSECSSSNELSPIVSRYCSSNYSETSSRSSICSEISPVLVRKSLHFNELQGRPNFCPGSKSEKNSPAFCPSYLQSRDSNTLDDTDFFLLERQRSLSYDDLYQDASIVSDMSCSDLSIDFSACSSLSNLPGTVYCNTYNPNQDNHYSYLHPPLKLGVQYHRKSHRSQGTNIKTSKSCSDFLSVSRISEDYPNARHRRHSNDHISCDVGQYSSKKSGCREAMQRRWMSNVQKEFTERKAQGRSEWSRLLKLQLKSFHESLNFLKENCLTPQRKSKSFESVFNREENKSKFGGSDDSVTNTCFRLLPKRNHVEHLKVASCDFEENKVVKVVNASKKVPVKKEWLSVEWGNGDANGVGDCGRRNSVTRKISDCSTCSTYSGDHDTSGSLNVVNAKTKVR</sequence>
<evidence type="ECO:0000313" key="3">
    <source>
        <dbReference type="Proteomes" id="UP001359485"/>
    </source>
</evidence>
<comment type="caution">
    <text evidence="2">The sequence shown here is derived from an EMBL/GenBank/DDBJ whole genome shotgun (WGS) entry which is preliminary data.</text>
</comment>